<reference evidence="4 5" key="1">
    <citation type="journal article" date="2021" name="Int. J. Syst. Evol. Microbiol.">
        <title>Reticulibacter mediterranei gen. nov., sp. nov., within the new family Reticulibacteraceae fam. nov., and Ktedonospora formicarum gen. nov., sp. nov., Ktedonobacter robiniae sp. nov., Dictyobacter formicarum sp. nov. and Dictyobacter arantiisoli sp. nov., belonging to the class Ktedonobacteria.</title>
        <authorList>
            <person name="Yabe S."/>
            <person name="Zheng Y."/>
            <person name="Wang C.M."/>
            <person name="Sakai Y."/>
            <person name="Abe K."/>
            <person name="Yokota A."/>
            <person name="Donadio S."/>
            <person name="Cavaletti L."/>
            <person name="Monciardini P."/>
        </authorList>
    </citation>
    <scope>NUCLEOTIDE SEQUENCE [LARGE SCALE GENOMIC DNA]</scope>
    <source>
        <strain evidence="4 5">SOSP1-30</strain>
    </source>
</reference>
<evidence type="ECO:0000313" key="5">
    <source>
        <dbReference type="Proteomes" id="UP000654345"/>
    </source>
</evidence>
<dbReference type="PROSITE" id="PS00903">
    <property type="entry name" value="CYT_DCMP_DEAMINASES_1"/>
    <property type="match status" value="1"/>
</dbReference>
<keyword evidence="2" id="KW-0862">Zinc</keyword>
<feature type="domain" description="CMP/dCMP-type deaminase" evidence="3">
    <location>
        <begin position="10"/>
        <end position="131"/>
    </location>
</feature>
<dbReference type="PROSITE" id="PS51747">
    <property type="entry name" value="CYT_DCMP_DEAMINASES_2"/>
    <property type="match status" value="1"/>
</dbReference>
<dbReference type="EMBL" id="BNJG01000001">
    <property type="protein sequence ID" value="GHO51535.1"/>
    <property type="molecule type" value="Genomic_DNA"/>
</dbReference>
<evidence type="ECO:0000256" key="2">
    <source>
        <dbReference type="ARBA" id="ARBA00022833"/>
    </source>
</evidence>
<dbReference type="Pfam" id="PF14437">
    <property type="entry name" value="MafB19-deam"/>
    <property type="match status" value="1"/>
</dbReference>
<keyword evidence="5" id="KW-1185">Reference proteome</keyword>
<dbReference type="InterPro" id="IPR016193">
    <property type="entry name" value="Cytidine_deaminase-like"/>
</dbReference>
<dbReference type="Gene3D" id="3.40.140.10">
    <property type="entry name" value="Cytidine Deaminase, domain 2"/>
    <property type="match status" value="1"/>
</dbReference>
<protein>
    <submittedName>
        <fullName evidence="4">tRNA-specific adenosine deaminase</fullName>
    </submittedName>
</protein>
<evidence type="ECO:0000256" key="1">
    <source>
        <dbReference type="ARBA" id="ARBA00022723"/>
    </source>
</evidence>
<dbReference type="InterPro" id="IPR058535">
    <property type="entry name" value="MafB19-deam"/>
</dbReference>
<accession>A0ABQ3UGI6</accession>
<dbReference type="InterPro" id="IPR016192">
    <property type="entry name" value="APOBEC/CMP_deaminase_Zn-bd"/>
</dbReference>
<dbReference type="PANTHER" id="PTHR11079">
    <property type="entry name" value="CYTOSINE DEAMINASE FAMILY MEMBER"/>
    <property type="match status" value="1"/>
</dbReference>
<gene>
    <name evidence="4" type="ORF">KSB_00100</name>
</gene>
<keyword evidence="1" id="KW-0479">Metal-binding</keyword>
<dbReference type="SUPFAM" id="SSF53927">
    <property type="entry name" value="Cytidine deaminase-like"/>
    <property type="match status" value="1"/>
</dbReference>
<dbReference type="CDD" id="cd01285">
    <property type="entry name" value="nucleoside_deaminase"/>
    <property type="match status" value="1"/>
</dbReference>
<dbReference type="Proteomes" id="UP000654345">
    <property type="component" value="Unassembled WGS sequence"/>
</dbReference>
<sequence length="170" mass="18589">MQLGYNSISSVDEKMMARTLAYANAALDKGSVGIAALLSCGDEILDLEHNQFQETRDATDHAEMVVLRRMARYLSQLSEEGKRELTLYSSLEPCLMCMAAISFVGLKRVVFSAYNADGTDEVTVARGLTSEQVNQALTRGPLTLLGGVQREEGREILARMGKLRASVPVD</sequence>
<organism evidence="4 5">
    <name type="scientific">Ktedonobacter robiniae</name>
    <dbReference type="NCBI Taxonomy" id="2778365"/>
    <lineage>
        <taxon>Bacteria</taxon>
        <taxon>Bacillati</taxon>
        <taxon>Chloroflexota</taxon>
        <taxon>Ktedonobacteria</taxon>
        <taxon>Ktedonobacterales</taxon>
        <taxon>Ktedonobacteraceae</taxon>
        <taxon>Ktedonobacter</taxon>
    </lineage>
</organism>
<comment type="caution">
    <text evidence="4">The sequence shown here is derived from an EMBL/GenBank/DDBJ whole genome shotgun (WGS) entry which is preliminary data.</text>
</comment>
<name>A0ABQ3UGI6_9CHLR</name>
<dbReference type="PANTHER" id="PTHR11079:SF179">
    <property type="entry name" value="TRNA(ADENINE(34)) DEAMINASE, CHLOROPLASTIC"/>
    <property type="match status" value="1"/>
</dbReference>
<dbReference type="InterPro" id="IPR002125">
    <property type="entry name" value="CMP_dCMP_dom"/>
</dbReference>
<evidence type="ECO:0000259" key="3">
    <source>
        <dbReference type="PROSITE" id="PS51747"/>
    </source>
</evidence>
<proteinExistence type="predicted"/>
<evidence type="ECO:0000313" key="4">
    <source>
        <dbReference type="EMBL" id="GHO51535.1"/>
    </source>
</evidence>
<dbReference type="RefSeq" id="WP_201368533.1">
    <property type="nucleotide sequence ID" value="NZ_BNJG01000001.1"/>
</dbReference>